<keyword evidence="3" id="KW-1185">Reference proteome</keyword>
<evidence type="ECO:0000313" key="2">
    <source>
        <dbReference type="EMBL" id="MCR8630356.1"/>
    </source>
</evidence>
<organism evidence="2 3">
    <name type="scientific">Paenibacillus radicis</name>
    <name type="common">ex Xue et al. 2023</name>
    <dbReference type="NCBI Taxonomy" id="2972489"/>
    <lineage>
        <taxon>Bacteria</taxon>
        <taxon>Bacillati</taxon>
        <taxon>Bacillota</taxon>
        <taxon>Bacilli</taxon>
        <taxon>Bacillales</taxon>
        <taxon>Paenibacillaceae</taxon>
        <taxon>Paenibacillus</taxon>
    </lineage>
</organism>
<comment type="caution">
    <text evidence="2">The sequence shown here is derived from an EMBL/GenBank/DDBJ whole genome shotgun (WGS) entry which is preliminary data.</text>
</comment>
<keyword evidence="1" id="KW-1133">Transmembrane helix</keyword>
<evidence type="ECO:0000256" key="1">
    <source>
        <dbReference type="SAM" id="Phobius"/>
    </source>
</evidence>
<keyword evidence="1" id="KW-0812">Transmembrane</keyword>
<gene>
    <name evidence="2" type="ORF">NV381_03970</name>
</gene>
<protein>
    <submittedName>
        <fullName evidence="2">Uncharacterized protein</fullName>
    </submittedName>
</protein>
<dbReference type="Proteomes" id="UP001300012">
    <property type="component" value="Unassembled WGS sequence"/>
</dbReference>
<feature type="transmembrane region" description="Helical" evidence="1">
    <location>
        <begin position="7"/>
        <end position="31"/>
    </location>
</feature>
<feature type="transmembrane region" description="Helical" evidence="1">
    <location>
        <begin position="37"/>
        <end position="61"/>
    </location>
</feature>
<keyword evidence="1" id="KW-0472">Membrane</keyword>
<evidence type="ECO:0000313" key="3">
    <source>
        <dbReference type="Proteomes" id="UP001300012"/>
    </source>
</evidence>
<dbReference type="RefSeq" id="WP_258211971.1">
    <property type="nucleotide sequence ID" value="NZ_JANQBD010000002.1"/>
</dbReference>
<reference evidence="2 3" key="1">
    <citation type="submission" date="2022-08" db="EMBL/GenBank/DDBJ databases">
        <title>Paenibacillus endoradicis sp. nov., Paenibacillus radicibacter sp. nov and Paenibacillus pararadicis sp. nov., three cold-adapted plant growth-promoting bacteria isolated from root of Larix gmelinii in Great Khingan.</title>
        <authorList>
            <person name="Xue H."/>
        </authorList>
    </citation>
    <scope>NUCLEOTIDE SEQUENCE [LARGE SCALE GENOMIC DNA]</scope>
    <source>
        <strain evidence="2 3">N5-1-1-5</strain>
    </source>
</reference>
<proteinExistence type="predicted"/>
<name>A0ABT1YAY1_9BACL</name>
<sequence>MKNNTPILNAVKVVGISLIAIGFIILILGIFDNNYSSMIPIGMGTIAGAVLIFIMGVFFVATEEMLAKTGRG</sequence>
<dbReference type="EMBL" id="JANQBD010000002">
    <property type="protein sequence ID" value="MCR8630356.1"/>
    <property type="molecule type" value="Genomic_DNA"/>
</dbReference>
<accession>A0ABT1YAY1</accession>